<gene>
    <name evidence="1" type="ORF">AVEN_50453_1</name>
</gene>
<reference evidence="1 2" key="1">
    <citation type="journal article" date="2019" name="Sci. Rep.">
        <title>Orb-weaving spider Araneus ventricosus genome elucidates the spidroin gene catalogue.</title>
        <authorList>
            <person name="Kono N."/>
            <person name="Nakamura H."/>
            <person name="Ohtoshi R."/>
            <person name="Moran D.A.P."/>
            <person name="Shinohara A."/>
            <person name="Yoshida Y."/>
            <person name="Fujiwara M."/>
            <person name="Mori M."/>
            <person name="Tomita M."/>
            <person name="Arakawa K."/>
        </authorList>
    </citation>
    <scope>NUCLEOTIDE SEQUENCE [LARGE SCALE GENOMIC DNA]</scope>
</reference>
<dbReference type="EMBL" id="BGPR01001703">
    <property type="protein sequence ID" value="GBM59868.1"/>
    <property type="molecule type" value="Genomic_DNA"/>
</dbReference>
<dbReference type="Proteomes" id="UP000499080">
    <property type="component" value="Unassembled WGS sequence"/>
</dbReference>
<protein>
    <recommendedName>
        <fullName evidence="3">DUF4371 domain-containing protein</fullName>
    </recommendedName>
</protein>
<evidence type="ECO:0000313" key="2">
    <source>
        <dbReference type="Proteomes" id="UP000499080"/>
    </source>
</evidence>
<keyword evidence="2" id="KW-1185">Reference proteome</keyword>
<comment type="caution">
    <text evidence="1">The sequence shown here is derived from an EMBL/GenBank/DDBJ whole genome shotgun (WGS) entry which is preliminary data.</text>
</comment>
<dbReference type="OrthoDB" id="8058698at2759"/>
<evidence type="ECO:0000313" key="1">
    <source>
        <dbReference type="EMBL" id="GBM59868.1"/>
    </source>
</evidence>
<sequence length="139" mass="15824">MLLSKFVFRAINRCPIFNENPKDFDEVKLPTKKDVLHCCLEVQRLYFDGRKYETKTQTGIVREELIFLVVEPNSQYVGHVTQSSGSAYDETTVICEYITSQLKSGFDEVYVLGCDGTNTNTGWKGGILRKLEELTGKPM</sequence>
<dbReference type="AlphaFoldDB" id="A0A4Y2H529"/>
<name>A0A4Y2H529_ARAVE</name>
<organism evidence="1 2">
    <name type="scientific">Araneus ventricosus</name>
    <name type="common">Orbweaver spider</name>
    <name type="synonym">Epeira ventricosa</name>
    <dbReference type="NCBI Taxonomy" id="182803"/>
    <lineage>
        <taxon>Eukaryota</taxon>
        <taxon>Metazoa</taxon>
        <taxon>Ecdysozoa</taxon>
        <taxon>Arthropoda</taxon>
        <taxon>Chelicerata</taxon>
        <taxon>Arachnida</taxon>
        <taxon>Araneae</taxon>
        <taxon>Araneomorphae</taxon>
        <taxon>Entelegynae</taxon>
        <taxon>Araneoidea</taxon>
        <taxon>Araneidae</taxon>
        <taxon>Araneus</taxon>
    </lineage>
</organism>
<evidence type="ECO:0008006" key="3">
    <source>
        <dbReference type="Google" id="ProtNLM"/>
    </source>
</evidence>
<accession>A0A4Y2H529</accession>
<proteinExistence type="predicted"/>